<dbReference type="EMBL" id="QGLG01000001">
    <property type="protein sequence ID" value="PXY86076.1"/>
    <property type="molecule type" value="Genomic_DNA"/>
</dbReference>
<gene>
    <name evidence="2" type="ORF">DK873_00540</name>
</gene>
<proteinExistence type="predicted"/>
<keyword evidence="1" id="KW-0812">Transmembrane</keyword>
<evidence type="ECO:0000313" key="3">
    <source>
        <dbReference type="Proteomes" id="UP000247698"/>
    </source>
</evidence>
<feature type="transmembrane region" description="Helical" evidence="1">
    <location>
        <begin position="50"/>
        <end position="74"/>
    </location>
</feature>
<evidence type="ECO:0000313" key="2">
    <source>
        <dbReference type="EMBL" id="PXY86076.1"/>
    </source>
</evidence>
<keyword evidence="3" id="KW-1185">Reference proteome</keyword>
<keyword evidence="1" id="KW-0472">Membrane</keyword>
<reference evidence="2 3" key="1">
    <citation type="submission" date="2018-05" db="EMBL/GenBank/DDBJ databases">
        <title>Reference genomes for bee gut microbiota database.</title>
        <authorList>
            <person name="Ellegaard K.M."/>
        </authorList>
    </citation>
    <scope>NUCLEOTIDE SEQUENCE [LARGE SCALE GENOMIC DNA]</scope>
    <source>
        <strain evidence="2 3">ESL0184</strain>
    </source>
</reference>
<feature type="transmembrane region" description="Helical" evidence="1">
    <location>
        <begin position="27"/>
        <end position="44"/>
    </location>
</feature>
<name>A0ABX5N3T5_9LACO</name>
<dbReference type="Proteomes" id="UP000247698">
    <property type="component" value="Unassembled WGS sequence"/>
</dbReference>
<organism evidence="2 3">
    <name type="scientific">Lactobacillus melliventris</name>
    <dbReference type="NCBI Taxonomy" id="1218507"/>
    <lineage>
        <taxon>Bacteria</taxon>
        <taxon>Bacillati</taxon>
        <taxon>Bacillota</taxon>
        <taxon>Bacilli</taxon>
        <taxon>Lactobacillales</taxon>
        <taxon>Lactobacillaceae</taxon>
        <taxon>Lactobacillus</taxon>
    </lineage>
</organism>
<sequence>MAERNLKDADQNKAIHAMRQEHRINRVVLPIAALYVVFLMWTALTNFSLALKIATVAFFITLVYFAISDTMYLYDKIKKKREK</sequence>
<dbReference type="RefSeq" id="WP_046324090.1">
    <property type="nucleotide sequence ID" value="NZ_JAAEEB010000002.1"/>
</dbReference>
<protein>
    <submittedName>
        <fullName evidence="2">Uncharacterized protein</fullName>
    </submittedName>
</protein>
<evidence type="ECO:0000256" key="1">
    <source>
        <dbReference type="SAM" id="Phobius"/>
    </source>
</evidence>
<accession>A0ABX5N3T5</accession>
<comment type="caution">
    <text evidence="2">The sequence shown here is derived from an EMBL/GenBank/DDBJ whole genome shotgun (WGS) entry which is preliminary data.</text>
</comment>
<keyword evidence="1" id="KW-1133">Transmembrane helix</keyword>